<name>A0AAV2F8J3_9ROSI</name>
<dbReference type="AlphaFoldDB" id="A0AAV2F8J3"/>
<accession>A0AAV2F8J3</accession>
<keyword evidence="2" id="KW-1185">Reference proteome</keyword>
<dbReference type="Proteomes" id="UP001497516">
    <property type="component" value="Chromosome 6"/>
</dbReference>
<dbReference type="EMBL" id="OZ034819">
    <property type="protein sequence ID" value="CAL1394357.1"/>
    <property type="molecule type" value="Genomic_DNA"/>
</dbReference>
<proteinExistence type="predicted"/>
<sequence>MPCKMKATTQALAKEGNNDGKEVFSLPHHKSNRCNPSRILEVIGAKNAIEEKLEKLRLLGIEHVANVKITKMPNLFVM</sequence>
<organism evidence="1 2">
    <name type="scientific">Linum trigynum</name>
    <dbReference type="NCBI Taxonomy" id="586398"/>
    <lineage>
        <taxon>Eukaryota</taxon>
        <taxon>Viridiplantae</taxon>
        <taxon>Streptophyta</taxon>
        <taxon>Embryophyta</taxon>
        <taxon>Tracheophyta</taxon>
        <taxon>Spermatophyta</taxon>
        <taxon>Magnoliopsida</taxon>
        <taxon>eudicotyledons</taxon>
        <taxon>Gunneridae</taxon>
        <taxon>Pentapetalae</taxon>
        <taxon>rosids</taxon>
        <taxon>fabids</taxon>
        <taxon>Malpighiales</taxon>
        <taxon>Linaceae</taxon>
        <taxon>Linum</taxon>
    </lineage>
</organism>
<protein>
    <submittedName>
        <fullName evidence="1">Uncharacterized protein</fullName>
    </submittedName>
</protein>
<gene>
    <name evidence="1" type="ORF">LTRI10_LOCUS34863</name>
</gene>
<evidence type="ECO:0000313" key="1">
    <source>
        <dbReference type="EMBL" id="CAL1394357.1"/>
    </source>
</evidence>
<evidence type="ECO:0000313" key="2">
    <source>
        <dbReference type="Proteomes" id="UP001497516"/>
    </source>
</evidence>
<reference evidence="1 2" key="1">
    <citation type="submission" date="2024-04" db="EMBL/GenBank/DDBJ databases">
        <authorList>
            <person name="Fracassetti M."/>
        </authorList>
    </citation>
    <scope>NUCLEOTIDE SEQUENCE [LARGE SCALE GENOMIC DNA]</scope>
</reference>